<dbReference type="InterPro" id="IPR009057">
    <property type="entry name" value="Homeodomain-like_sf"/>
</dbReference>
<dbReference type="PROSITE" id="PS00041">
    <property type="entry name" value="HTH_ARAC_FAMILY_1"/>
    <property type="match status" value="1"/>
</dbReference>
<dbReference type="InterPro" id="IPR018062">
    <property type="entry name" value="HTH_AraC-typ_CS"/>
</dbReference>
<dbReference type="RefSeq" id="WP_238236069.1">
    <property type="nucleotide sequence ID" value="NZ_BPQQ01000036.1"/>
</dbReference>
<dbReference type="InterPro" id="IPR020449">
    <property type="entry name" value="Tscrpt_reg_AraC-type_HTH"/>
</dbReference>
<dbReference type="SUPFAM" id="SSF46689">
    <property type="entry name" value="Homeodomain-like"/>
    <property type="match status" value="1"/>
</dbReference>
<dbReference type="PANTHER" id="PTHR46796:SF13">
    <property type="entry name" value="HTH-TYPE TRANSCRIPTIONAL ACTIVATOR RHAS"/>
    <property type="match status" value="1"/>
</dbReference>
<dbReference type="EMBL" id="BPQQ01000036">
    <property type="protein sequence ID" value="GJE01263.1"/>
    <property type="molecule type" value="Genomic_DNA"/>
</dbReference>
<name>A0ABQ4SHN6_9HYPH</name>
<sequence length="303" mass="32981">MRSAEPAQLPVVPHFFLYGEAPRDVDDRFLHVEALDDRSRPNRWSIRPHVHAALHQVFHLSAGGGVMQAEAETLVLAAPCLVLVPAGTAHGFRFGDETQGTVLTLSDRYWRDLARREPDLAGLFAAPAALPAGEGEPFGESIAELARELAWAVPGRRAAIEGHLLILLVAALRQREVVQGAAAQPGPQAVLVARFREAVEAHHRRERALDDYARDLGVTPARLRAACRGVTGLSPGRLIRDRRLIEAKRLLLYSDLAVAEVAYDLGFTDPAYFSRFFAKGTGEAPRAFRERRGAPAGATGESA</sequence>
<dbReference type="Gene3D" id="1.10.10.60">
    <property type="entry name" value="Homeodomain-like"/>
    <property type="match status" value="1"/>
</dbReference>
<keyword evidence="1" id="KW-0805">Transcription regulation</keyword>
<keyword evidence="3" id="KW-0804">Transcription</keyword>
<reference evidence="5" key="1">
    <citation type="journal article" date="2021" name="Front. Microbiol.">
        <title>Comprehensive Comparative Genomics and Phenotyping of Methylobacterium Species.</title>
        <authorList>
            <person name="Alessa O."/>
            <person name="Ogura Y."/>
            <person name="Fujitani Y."/>
            <person name="Takami H."/>
            <person name="Hayashi T."/>
            <person name="Sahin N."/>
            <person name="Tani A."/>
        </authorList>
    </citation>
    <scope>NUCLEOTIDE SEQUENCE</scope>
    <source>
        <strain evidence="5">DSM 17168</strain>
    </source>
</reference>
<reference evidence="5" key="2">
    <citation type="submission" date="2021-08" db="EMBL/GenBank/DDBJ databases">
        <authorList>
            <person name="Tani A."/>
            <person name="Ola A."/>
            <person name="Ogura Y."/>
            <person name="Katsura K."/>
            <person name="Hayashi T."/>
        </authorList>
    </citation>
    <scope>NUCLEOTIDE SEQUENCE</scope>
    <source>
        <strain evidence="5">DSM 17168</strain>
    </source>
</reference>
<dbReference type="Gene3D" id="2.60.120.10">
    <property type="entry name" value="Jelly Rolls"/>
    <property type="match status" value="1"/>
</dbReference>
<proteinExistence type="predicted"/>
<evidence type="ECO:0000256" key="1">
    <source>
        <dbReference type="ARBA" id="ARBA00023015"/>
    </source>
</evidence>
<dbReference type="Proteomes" id="UP001055153">
    <property type="component" value="Unassembled WGS sequence"/>
</dbReference>
<dbReference type="Pfam" id="PF12833">
    <property type="entry name" value="HTH_18"/>
    <property type="match status" value="1"/>
</dbReference>
<gene>
    <name evidence="5" type="primary">rhaR_2</name>
    <name evidence="5" type="ORF">GMJLKIPL_3193</name>
</gene>
<evidence type="ECO:0000256" key="3">
    <source>
        <dbReference type="ARBA" id="ARBA00023163"/>
    </source>
</evidence>
<dbReference type="SUPFAM" id="SSF51182">
    <property type="entry name" value="RmlC-like cupins"/>
    <property type="match status" value="1"/>
</dbReference>
<comment type="caution">
    <text evidence="5">The sequence shown here is derived from an EMBL/GenBank/DDBJ whole genome shotgun (WGS) entry which is preliminary data.</text>
</comment>
<dbReference type="InterPro" id="IPR050204">
    <property type="entry name" value="AraC_XylS_family_regulators"/>
</dbReference>
<dbReference type="PRINTS" id="PR00032">
    <property type="entry name" value="HTHARAC"/>
</dbReference>
<dbReference type="InterPro" id="IPR014710">
    <property type="entry name" value="RmlC-like_jellyroll"/>
</dbReference>
<dbReference type="PROSITE" id="PS01124">
    <property type="entry name" value="HTH_ARAC_FAMILY_2"/>
    <property type="match status" value="1"/>
</dbReference>
<accession>A0ABQ4SHN6</accession>
<keyword evidence="6" id="KW-1185">Reference proteome</keyword>
<dbReference type="InterPro" id="IPR047264">
    <property type="entry name" value="Cupin_HpaA-like_N"/>
</dbReference>
<dbReference type="PANTHER" id="PTHR46796">
    <property type="entry name" value="HTH-TYPE TRANSCRIPTIONAL ACTIVATOR RHAS-RELATED"/>
    <property type="match status" value="1"/>
</dbReference>
<dbReference type="InterPro" id="IPR011051">
    <property type="entry name" value="RmlC_Cupin_sf"/>
</dbReference>
<evidence type="ECO:0000313" key="6">
    <source>
        <dbReference type="Proteomes" id="UP001055153"/>
    </source>
</evidence>
<evidence type="ECO:0000256" key="2">
    <source>
        <dbReference type="ARBA" id="ARBA00023125"/>
    </source>
</evidence>
<protein>
    <submittedName>
        <fullName evidence="5">HTH-type transcriptional activator RhaR</fullName>
    </submittedName>
</protein>
<organism evidence="5 6">
    <name type="scientific">Methylobacterium isbiliense</name>
    <dbReference type="NCBI Taxonomy" id="315478"/>
    <lineage>
        <taxon>Bacteria</taxon>
        <taxon>Pseudomonadati</taxon>
        <taxon>Pseudomonadota</taxon>
        <taxon>Alphaproteobacteria</taxon>
        <taxon>Hyphomicrobiales</taxon>
        <taxon>Methylobacteriaceae</taxon>
        <taxon>Methylobacterium</taxon>
    </lineage>
</organism>
<dbReference type="CDD" id="cd06999">
    <property type="entry name" value="cupin_HpaA-like_N"/>
    <property type="match status" value="1"/>
</dbReference>
<dbReference type="InterPro" id="IPR018060">
    <property type="entry name" value="HTH_AraC"/>
</dbReference>
<feature type="domain" description="HTH araC/xylS-type" evidence="4">
    <location>
        <begin position="193"/>
        <end position="291"/>
    </location>
</feature>
<evidence type="ECO:0000259" key="4">
    <source>
        <dbReference type="PROSITE" id="PS01124"/>
    </source>
</evidence>
<dbReference type="SMART" id="SM00342">
    <property type="entry name" value="HTH_ARAC"/>
    <property type="match status" value="1"/>
</dbReference>
<keyword evidence="2" id="KW-0238">DNA-binding</keyword>
<evidence type="ECO:0000313" key="5">
    <source>
        <dbReference type="EMBL" id="GJE01263.1"/>
    </source>
</evidence>